<organism evidence="2 3">
    <name type="scientific">Flaviflexus ciconiae</name>
    <dbReference type="NCBI Taxonomy" id="2496867"/>
    <lineage>
        <taxon>Bacteria</taxon>
        <taxon>Bacillati</taxon>
        <taxon>Actinomycetota</taxon>
        <taxon>Actinomycetes</taxon>
        <taxon>Actinomycetales</taxon>
        <taxon>Actinomycetaceae</taxon>
        <taxon>Flaviflexus</taxon>
    </lineage>
</organism>
<name>A0A3S9PZ50_9ACTO</name>
<reference evidence="2 3" key="1">
    <citation type="submission" date="2018-12" db="EMBL/GenBank/DDBJ databases">
        <title>Complete genome sequence of Flaviflexus sp. H23T48.</title>
        <authorList>
            <person name="Bae J.-W."/>
            <person name="Lee J.-Y."/>
        </authorList>
    </citation>
    <scope>NUCLEOTIDE SEQUENCE [LARGE SCALE GENOMIC DNA]</scope>
    <source>
        <strain evidence="2 3">H23T48</strain>
    </source>
</reference>
<accession>A0A3S9PZ50</accession>
<keyword evidence="1" id="KW-1133">Transmembrane helix</keyword>
<dbReference type="AlphaFoldDB" id="A0A3S9PZ50"/>
<sequence>MNTQLWLALIITGINVACTLVNVWPLLRERRARKRVQQVISRVRSGLPHITELAEAHHAGDVAKADQIRTHLANEHGIHVGELPGEEV</sequence>
<proteinExistence type="predicted"/>
<dbReference type="RefSeq" id="WP_126704448.1">
    <property type="nucleotide sequence ID" value="NZ_CP034593.1"/>
</dbReference>
<dbReference type="KEGG" id="flh:EJ997_10155"/>
<feature type="transmembrane region" description="Helical" evidence="1">
    <location>
        <begin position="6"/>
        <end position="27"/>
    </location>
</feature>
<protein>
    <submittedName>
        <fullName evidence="2">Uncharacterized protein</fullName>
    </submittedName>
</protein>
<dbReference type="EMBL" id="CP034593">
    <property type="protein sequence ID" value="AZQ77645.1"/>
    <property type="molecule type" value="Genomic_DNA"/>
</dbReference>
<keyword evidence="3" id="KW-1185">Reference proteome</keyword>
<evidence type="ECO:0000313" key="3">
    <source>
        <dbReference type="Proteomes" id="UP000280344"/>
    </source>
</evidence>
<dbReference type="Proteomes" id="UP000280344">
    <property type="component" value="Chromosome"/>
</dbReference>
<evidence type="ECO:0000256" key="1">
    <source>
        <dbReference type="SAM" id="Phobius"/>
    </source>
</evidence>
<keyword evidence="1" id="KW-0472">Membrane</keyword>
<keyword evidence="1" id="KW-0812">Transmembrane</keyword>
<gene>
    <name evidence="2" type="ORF">EJ997_10155</name>
</gene>
<evidence type="ECO:0000313" key="2">
    <source>
        <dbReference type="EMBL" id="AZQ77645.1"/>
    </source>
</evidence>